<gene>
    <name evidence="3" type="ORF">BDP55DRAFT_18036</name>
</gene>
<dbReference type="Proteomes" id="UP001224890">
    <property type="component" value="Unassembled WGS sequence"/>
</dbReference>
<evidence type="ECO:0000313" key="3">
    <source>
        <dbReference type="EMBL" id="KAK1701345.1"/>
    </source>
</evidence>
<feature type="transmembrane region" description="Helical" evidence="2">
    <location>
        <begin position="172"/>
        <end position="195"/>
    </location>
</feature>
<evidence type="ECO:0000256" key="2">
    <source>
        <dbReference type="SAM" id="Phobius"/>
    </source>
</evidence>
<feature type="transmembrane region" description="Helical" evidence="2">
    <location>
        <begin position="87"/>
        <end position="105"/>
    </location>
</feature>
<feature type="compositionally biased region" description="Basic and acidic residues" evidence="1">
    <location>
        <begin position="11"/>
        <end position="26"/>
    </location>
</feature>
<dbReference type="AlphaFoldDB" id="A0AAJ0B009"/>
<dbReference type="EMBL" id="JAHMHR010000001">
    <property type="protein sequence ID" value="KAK1701345.1"/>
    <property type="molecule type" value="Genomic_DNA"/>
</dbReference>
<evidence type="ECO:0000256" key="1">
    <source>
        <dbReference type="SAM" id="MobiDB-lite"/>
    </source>
</evidence>
<sequence length="636" mass="70220">MSILWSPIDGSFDRRNDSSRPPRTLETEEDIALDTELSGNLLHDRQNKHDRQNMATVTSDAHIHQLSGDVSLLGRPAIKKSIYKSDVAAAATSMVCLALGILAVSHESISWRLGVGNNQLIVVGFLLSAMSLCLASVTPTLFILVEARYGESTIQNYDAILRNKPLASKLGVPWRIVLILTLALPIGLSVAYKIFTGGESRMKVNSMDYIPNITYYGMFQPPGTTSFSGISIFFNATTAFREDTALESDGSESPLPALPHAYGYNVLLLNTTSVAALDTLHSEFLEAIQQLLAVGESWTITAPVLGTVATFNESSSRDRPALAKAFLAACQDAEGNRNQWSQGKQDMLNWWALSLTNHYSLSDQSLQYLGIAPQNPECEGFSHYVYLYNIYRQRCWGTWSVTRGSSQLLNGSCEEAILSRVKQLPITYNNLALDSWYISPLMEMLSTFSGTGERGNLSHWMTPYMATSVATMLWSRIAVLQNARIPSLDHFNMSSKGWIWENGTEVSHREVEVIYSVDQADQSIFYKRPTLQKSPWLYLVLAIQPLLIVIILGLTVMLHSEPLGRGFGLVSILSGIDRQSLNSLAGASLSGELSQPVKLTMSPVQNGDTNTIQYRTATSSKGLKRNGKLSRNVLYH</sequence>
<keyword evidence="2" id="KW-0812">Transmembrane</keyword>
<evidence type="ECO:0000313" key="4">
    <source>
        <dbReference type="Proteomes" id="UP001224890"/>
    </source>
</evidence>
<dbReference type="RefSeq" id="XP_060437100.1">
    <property type="nucleotide sequence ID" value="XM_060565815.1"/>
</dbReference>
<keyword evidence="2" id="KW-0472">Membrane</keyword>
<name>A0AAJ0B009_9PEZI</name>
<dbReference type="GeneID" id="85450341"/>
<keyword evidence="4" id="KW-1185">Reference proteome</keyword>
<comment type="caution">
    <text evidence="3">The sequence shown here is derived from an EMBL/GenBank/DDBJ whole genome shotgun (WGS) entry which is preliminary data.</text>
</comment>
<feature type="transmembrane region" description="Helical" evidence="2">
    <location>
        <begin position="120"/>
        <end position="145"/>
    </location>
</feature>
<reference evidence="3" key="1">
    <citation type="submission" date="2021-06" db="EMBL/GenBank/DDBJ databases">
        <title>Comparative genomics, transcriptomics and evolutionary studies reveal genomic signatures of adaptation to plant cell wall in hemibiotrophic fungi.</title>
        <authorList>
            <consortium name="DOE Joint Genome Institute"/>
            <person name="Baroncelli R."/>
            <person name="Diaz J.F."/>
            <person name="Benocci T."/>
            <person name="Peng M."/>
            <person name="Battaglia E."/>
            <person name="Haridas S."/>
            <person name="Andreopoulos W."/>
            <person name="Labutti K."/>
            <person name="Pangilinan J."/>
            <person name="Floch G.L."/>
            <person name="Makela M.R."/>
            <person name="Henrissat B."/>
            <person name="Grigoriev I.V."/>
            <person name="Crouch J.A."/>
            <person name="De Vries R.P."/>
            <person name="Sukno S.A."/>
            <person name="Thon M.R."/>
        </authorList>
    </citation>
    <scope>NUCLEOTIDE SEQUENCE</scope>
    <source>
        <strain evidence="3">CBS 193.32</strain>
    </source>
</reference>
<feature type="region of interest" description="Disordered" evidence="1">
    <location>
        <begin position="1"/>
        <end position="26"/>
    </location>
</feature>
<protein>
    <submittedName>
        <fullName evidence="3">Uncharacterized protein</fullName>
    </submittedName>
</protein>
<proteinExistence type="predicted"/>
<keyword evidence="2" id="KW-1133">Transmembrane helix</keyword>
<organism evidence="3 4">
    <name type="scientific">Colletotrichum godetiae</name>
    <dbReference type="NCBI Taxonomy" id="1209918"/>
    <lineage>
        <taxon>Eukaryota</taxon>
        <taxon>Fungi</taxon>
        <taxon>Dikarya</taxon>
        <taxon>Ascomycota</taxon>
        <taxon>Pezizomycotina</taxon>
        <taxon>Sordariomycetes</taxon>
        <taxon>Hypocreomycetidae</taxon>
        <taxon>Glomerellales</taxon>
        <taxon>Glomerellaceae</taxon>
        <taxon>Colletotrichum</taxon>
        <taxon>Colletotrichum acutatum species complex</taxon>
    </lineage>
</organism>
<feature type="transmembrane region" description="Helical" evidence="2">
    <location>
        <begin position="536"/>
        <end position="558"/>
    </location>
</feature>
<accession>A0AAJ0B009</accession>